<dbReference type="GeneID" id="93643333"/>
<organism evidence="1 2">
    <name type="scientific">Priestia megaterium (strain ATCC 14581 / DSM 32 / CCUG 1817 / JCM 2506 / NBRC 15308 / NCIMB 9376 / NCTC 10342 / NRRL B-14308 / VKM B-512 / Ford 19)</name>
    <name type="common">Bacillus megaterium</name>
    <dbReference type="NCBI Taxonomy" id="1348623"/>
    <lineage>
        <taxon>Bacteria</taxon>
        <taxon>Bacillati</taxon>
        <taxon>Bacillota</taxon>
        <taxon>Bacilli</taxon>
        <taxon>Bacillales</taxon>
        <taxon>Bacillaceae</taxon>
        <taxon>Priestia</taxon>
    </lineage>
</organism>
<protein>
    <submittedName>
        <fullName evidence="1">Uncharacterized protein</fullName>
    </submittedName>
</protein>
<dbReference type="KEGG" id="bmeg:BG04_5385"/>
<proteinExistence type="predicted"/>
<reference evidence="1 2" key="1">
    <citation type="journal article" date="2015" name="Genome Announc.">
        <title>Complete genome sequences for 35 biothreat assay-relevant bacillus species.</title>
        <authorList>
            <person name="Johnson S.L."/>
            <person name="Daligault H.E."/>
            <person name="Davenport K.W."/>
            <person name="Jaissle J."/>
            <person name="Frey K.G."/>
            <person name="Ladner J.T."/>
            <person name="Broomall S.M."/>
            <person name="Bishop-Lilly K.A."/>
            <person name="Bruce D.C."/>
            <person name="Gibbons H.S."/>
            <person name="Coyne S.R."/>
            <person name="Lo C.C."/>
            <person name="Meincke L."/>
            <person name="Munk A.C."/>
            <person name="Koroleva G.I."/>
            <person name="Rosenzweig C.N."/>
            <person name="Palacios G.F."/>
            <person name="Redden C.L."/>
            <person name="Minogue T.D."/>
            <person name="Chain P.S."/>
        </authorList>
    </citation>
    <scope>NUCLEOTIDE SEQUENCE [LARGE SCALE GENOMIC DNA]</scope>
    <source>
        <strain evidence="2">ATCC 14581 / DSM 32 / JCM 2506 / NBRC 15308 / NCIMB 9376 / NCTC 10342 / NRRL B-14308 / VKM B-512</strain>
    </source>
</reference>
<accession>A0A0B6AMW6</accession>
<name>A0A0B6AMW6_PRIM2</name>
<dbReference type="HOGENOM" id="CLU_044697_0_0_9"/>
<dbReference type="EMBL" id="CP009920">
    <property type="protein sequence ID" value="AJI22412.1"/>
    <property type="molecule type" value="Genomic_DNA"/>
</dbReference>
<dbReference type="RefSeq" id="WP_013083667.1">
    <property type="nucleotide sequence ID" value="NZ_BCVB01000011.1"/>
</dbReference>
<dbReference type="AlphaFoldDB" id="A0A0B6AMW6"/>
<evidence type="ECO:0000313" key="1">
    <source>
        <dbReference type="EMBL" id="AJI22412.1"/>
    </source>
</evidence>
<sequence length="487" mass="57482">MNEPSNFSPYLIKQISDAIDDNIKAKCIDFLYDSHSFFSNEKDFIEDYILNILQDTFVLENKLINPKEIRNPAYKRRQSNKKNWLQTLKKDIKAEKPNPIFEDIELAKKVMDKKVDTEHLKKLFGVEKPEDILKIKLKEVEAWAKSKKTNITDFPYLDSKMNYQIEKAFHTDFTFLIAEIILEKYNGNLSNWIDKRLNSWVEAPIFSNESHSLKTNMEVKTNSQEVVLYNDYKVDEEYFIRTIIPVNDNQTVLSKRNMVLDPKDSQIIQFALSQRDEMFYKEKTVTLDLADIVKEIYNSKGVKNYEAVEARIMKIARYHVEGVAKKKNSRDTKFAINFFQKAVIETDEVTGRRYATIVFSDDTHQGFLNQQFVQIYSDVIKKFKDNSLSSLLLYAFQKERLDCYLQEKSYTHFYPYQYFASKVRFRSKKIDVNLKLINESLAEFVSNQVLIQSYQQKLQGFEISFIPLQNYEIQDYFGGEHRETLEG</sequence>
<dbReference type="Proteomes" id="UP000031829">
    <property type="component" value="Chromosome"/>
</dbReference>
<gene>
    <name evidence="1" type="ORF">BG04_5385</name>
</gene>
<evidence type="ECO:0000313" key="2">
    <source>
        <dbReference type="Proteomes" id="UP000031829"/>
    </source>
</evidence>